<reference evidence="3" key="1">
    <citation type="journal article" date="2022" name="G3 (Bethesda)">
        <title>Unveiling the complete genome sequence of Alicyclobacillus acidoterrestris DSM 3922T, a taint-producing strain.</title>
        <authorList>
            <person name="Leonardo I.C."/>
            <person name="Barreto Crespo M.T."/>
            <person name="Gaspar F.B."/>
        </authorList>
    </citation>
    <scope>NUCLEOTIDE SEQUENCE [LARGE SCALE GENOMIC DNA]</scope>
    <source>
        <strain evidence="3">DSM 3922</strain>
    </source>
</reference>
<evidence type="ECO:0000313" key="3">
    <source>
        <dbReference type="Proteomes" id="UP000829401"/>
    </source>
</evidence>
<gene>
    <name evidence="2" type="ORF">K1I37_15565</name>
</gene>
<dbReference type="OrthoDB" id="327696at2"/>
<dbReference type="KEGG" id="aaco:K1I37_15565"/>
<proteinExistence type="predicted"/>
<dbReference type="SUPFAM" id="SSF46785">
    <property type="entry name" value="Winged helix' DNA-binding domain"/>
    <property type="match status" value="1"/>
</dbReference>
<dbReference type="PRINTS" id="PR00598">
    <property type="entry name" value="HTHMARR"/>
</dbReference>
<accession>T0CUH0</accession>
<dbReference type="CDD" id="cd00090">
    <property type="entry name" value="HTH_ARSR"/>
    <property type="match status" value="1"/>
</dbReference>
<dbReference type="GO" id="GO:0003677">
    <property type="term" value="F:DNA binding"/>
    <property type="evidence" value="ECO:0007669"/>
    <property type="project" value="UniProtKB-KW"/>
</dbReference>
<dbReference type="GO" id="GO:0006950">
    <property type="term" value="P:response to stress"/>
    <property type="evidence" value="ECO:0007669"/>
    <property type="project" value="TreeGrafter"/>
</dbReference>
<dbReference type="GO" id="GO:0003700">
    <property type="term" value="F:DNA-binding transcription factor activity"/>
    <property type="evidence" value="ECO:0007669"/>
    <property type="project" value="InterPro"/>
</dbReference>
<dbReference type="EMBL" id="CP080467">
    <property type="protein sequence ID" value="UNO48087.1"/>
    <property type="molecule type" value="Genomic_DNA"/>
</dbReference>
<dbReference type="AlphaFoldDB" id="T0CUH0"/>
<organism evidence="2 3">
    <name type="scientific">Alicyclobacillus acidoterrestris (strain ATCC 49025 / DSM 3922 / CIP 106132 / NCIMB 13137 / GD3B)</name>
    <dbReference type="NCBI Taxonomy" id="1356854"/>
    <lineage>
        <taxon>Bacteria</taxon>
        <taxon>Bacillati</taxon>
        <taxon>Bacillota</taxon>
        <taxon>Bacilli</taxon>
        <taxon>Bacillales</taxon>
        <taxon>Alicyclobacillaceae</taxon>
        <taxon>Alicyclobacillus</taxon>
    </lineage>
</organism>
<name>T0CUH0_ALIAG</name>
<dbReference type="InterPro" id="IPR036388">
    <property type="entry name" value="WH-like_DNA-bd_sf"/>
</dbReference>
<dbReference type="RefSeq" id="WP_021298596.1">
    <property type="nucleotide sequence ID" value="NZ_AURB01000198.1"/>
</dbReference>
<dbReference type="InterPro" id="IPR036390">
    <property type="entry name" value="WH_DNA-bd_sf"/>
</dbReference>
<dbReference type="STRING" id="1356854.N007_17290"/>
<dbReference type="Pfam" id="PF01047">
    <property type="entry name" value="MarR"/>
    <property type="match status" value="1"/>
</dbReference>
<dbReference type="InterPro" id="IPR000835">
    <property type="entry name" value="HTH_MarR-typ"/>
</dbReference>
<evidence type="ECO:0000256" key="1">
    <source>
        <dbReference type="ARBA" id="ARBA00023125"/>
    </source>
</evidence>
<dbReference type="SMART" id="SM00347">
    <property type="entry name" value="HTH_MARR"/>
    <property type="match status" value="1"/>
</dbReference>
<accession>A0A9E6ZEE3</accession>
<sequence length="148" mass="16982">MDDNNTSVLTFFDGLQRLIRLMRRTRPWDGHSITRVQRFILTTLTTQGPCTIGQLAERLDVRPSTMSTMIDRLELAKLVRRTTSHEDARVKIVELTDEGKAIVESVRSAIMKELADSFTQLTEEEQQTFSRLVAKLSDILQKQHEGHD</sequence>
<dbReference type="PANTHER" id="PTHR33164">
    <property type="entry name" value="TRANSCRIPTIONAL REGULATOR, MARR FAMILY"/>
    <property type="match status" value="1"/>
</dbReference>
<dbReference type="Gene3D" id="1.10.10.10">
    <property type="entry name" value="Winged helix-like DNA-binding domain superfamily/Winged helix DNA-binding domain"/>
    <property type="match status" value="1"/>
</dbReference>
<dbReference type="InterPro" id="IPR039422">
    <property type="entry name" value="MarR/SlyA-like"/>
</dbReference>
<protein>
    <submittedName>
        <fullName evidence="2">MarR family transcriptional regulator</fullName>
    </submittedName>
</protein>
<dbReference type="PROSITE" id="PS50995">
    <property type="entry name" value="HTH_MARR_2"/>
    <property type="match status" value="1"/>
</dbReference>
<dbReference type="PANTHER" id="PTHR33164:SF57">
    <property type="entry name" value="MARR-FAMILY TRANSCRIPTIONAL REGULATOR"/>
    <property type="match status" value="1"/>
</dbReference>
<dbReference type="Proteomes" id="UP000829401">
    <property type="component" value="Chromosome"/>
</dbReference>
<evidence type="ECO:0000313" key="2">
    <source>
        <dbReference type="EMBL" id="UNO48087.1"/>
    </source>
</evidence>
<keyword evidence="3" id="KW-1185">Reference proteome</keyword>
<dbReference type="InterPro" id="IPR011991">
    <property type="entry name" value="ArsR-like_HTH"/>
</dbReference>
<keyword evidence="1" id="KW-0238">DNA-binding</keyword>
<dbReference type="eggNOG" id="COG1846">
    <property type="taxonomic scope" value="Bacteria"/>
</dbReference>